<evidence type="ECO:0000256" key="1">
    <source>
        <dbReference type="ARBA" id="ARBA00004613"/>
    </source>
</evidence>
<proteinExistence type="inferred from homology"/>
<evidence type="ECO:0000256" key="2">
    <source>
        <dbReference type="ARBA" id="ARBA00006889"/>
    </source>
</evidence>
<dbReference type="GeneTree" id="ENSGT01050000244868"/>
<evidence type="ECO:0000313" key="7">
    <source>
        <dbReference type="Ensembl" id="ENSLAFP00000025206.1"/>
    </source>
</evidence>
<reference evidence="7 8" key="1">
    <citation type="submission" date="2009-06" db="EMBL/GenBank/DDBJ databases">
        <title>The Genome Sequence of Loxodonta africana (African elephant).</title>
        <authorList>
            <person name="Di Palma F."/>
            <person name="Heiman D."/>
            <person name="Young S."/>
            <person name="Johnson J."/>
            <person name="Lander E.S."/>
            <person name="Lindblad-Toh K."/>
        </authorList>
    </citation>
    <scope>NUCLEOTIDE SEQUENCE [LARGE SCALE GENOMIC DNA]</scope>
    <source>
        <strain evidence="7 8">Isolate ISIS603380</strain>
    </source>
</reference>
<dbReference type="Proteomes" id="UP000007646">
    <property type="component" value="Unassembled WGS sequence"/>
</dbReference>
<feature type="region of interest" description="Disordered" evidence="5">
    <location>
        <begin position="143"/>
        <end position="178"/>
    </location>
</feature>
<reference evidence="7" key="3">
    <citation type="submission" date="2025-09" db="UniProtKB">
        <authorList>
            <consortium name="Ensembl"/>
        </authorList>
    </citation>
    <scope>IDENTIFICATION</scope>
    <source>
        <strain evidence="7">Isolate ISIS603380</strain>
    </source>
</reference>
<keyword evidence="3" id="KW-0964">Secreted</keyword>
<dbReference type="eggNOG" id="ENOG502S22P">
    <property type="taxonomic scope" value="Eukaryota"/>
</dbReference>
<dbReference type="InParanoid" id="G3UBJ8"/>
<dbReference type="AlphaFoldDB" id="G3UBJ8"/>
<sequence length="178" mass="19873">CRAESLSLCLGLSLYAGFVLTEPWITGIWYVKAMVANKNLPLEKRPKKVSPLTVTALEGGDLEASFTFLKKDQCHEKGIVMERVGDPGKYIAKGGKKHIYLQELPVKDHYIILGECQHDERTFHMGKLLGEWLQTPRAPVPLAPPSLPQEPTAQLQPLWKPWKNLGNSLSEKGSSKKT</sequence>
<evidence type="ECO:0000259" key="6">
    <source>
        <dbReference type="Pfam" id="PF00061"/>
    </source>
</evidence>
<dbReference type="GO" id="GO:0036094">
    <property type="term" value="F:small molecule binding"/>
    <property type="evidence" value="ECO:0007669"/>
    <property type="project" value="InterPro"/>
</dbReference>
<comment type="subcellular location">
    <subcellularLocation>
        <location evidence="1">Secreted</location>
    </subcellularLocation>
</comment>
<comment type="similarity">
    <text evidence="2">Belongs to the calycin superfamily. Lipocalin family.</text>
</comment>
<evidence type="ECO:0000256" key="3">
    <source>
        <dbReference type="ARBA" id="ARBA00022525"/>
    </source>
</evidence>
<dbReference type="InterPro" id="IPR002345">
    <property type="entry name" value="Lipocalin"/>
</dbReference>
<dbReference type="SUPFAM" id="SSF50814">
    <property type="entry name" value="Lipocalins"/>
    <property type="match status" value="1"/>
</dbReference>
<name>G3UBJ8_LOXAF</name>
<evidence type="ECO:0000313" key="8">
    <source>
        <dbReference type="Proteomes" id="UP000007646"/>
    </source>
</evidence>
<dbReference type="PANTHER" id="PTHR11430">
    <property type="entry name" value="LIPOCALIN"/>
    <property type="match status" value="1"/>
</dbReference>
<dbReference type="InterPro" id="IPR002450">
    <property type="entry name" value="von_Ebner_gland"/>
</dbReference>
<dbReference type="GO" id="GO:0005615">
    <property type="term" value="C:extracellular space"/>
    <property type="evidence" value="ECO:0007669"/>
    <property type="project" value="TreeGrafter"/>
</dbReference>
<accession>G3UBJ8</accession>
<dbReference type="InterPro" id="IPR012674">
    <property type="entry name" value="Calycin"/>
</dbReference>
<keyword evidence="4" id="KW-0732">Signal</keyword>
<feature type="domain" description="Lipocalin/cytosolic fatty-acid binding" evidence="6">
    <location>
        <begin position="27"/>
        <end position="130"/>
    </location>
</feature>
<dbReference type="Gene3D" id="2.40.128.20">
    <property type="match status" value="1"/>
</dbReference>
<reference evidence="7" key="2">
    <citation type="submission" date="2025-08" db="UniProtKB">
        <authorList>
            <consortium name="Ensembl"/>
        </authorList>
    </citation>
    <scope>IDENTIFICATION</scope>
    <source>
        <strain evidence="7">Isolate ISIS603380</strain>
    </source>
</reference>
<dbReference type="InterPro" id="IPR000566">
    <property type="entry name" value="Lipocln_cytosolic_FA-bd_dom"/>
</dbReference>
<dbReference type="PRINTS" id="PR01175">
    <property type="entry name" value="VNEBNERGLAND"/>
</dbReference>
<dbReference type="HOGENOM" id="CLU_104870_0_0_1"/>
<dbReference type="Pfam" id="PF00061">
    <property type="entry name" value="Lipocalin"/>
    <property type="match status" value="1"/>
</dbReference>
<dbReference type="Ensembl" id="ENSLAFT00000032707.1">
    <property type="protein sequence ID" value="ENSLAFP00000025206.1"/>
    <property type="gene ID" value="ENSLAFG00000000887.3"/>
</dbReference>
<dbReference type="PANTHER" id="PTHR11430:SF129">
    <property type="entry name" value="ODORANT-BINDING PROTEIN 2A-RELATED"/>
    <property type="match status" value="1"/>
</dbReference>
<dbReference type="STRING" id="9785.ENSLAFP00000025206"/>
<evidence type="ECO:0000256" key="4">
    <source>
        <dbReference type="ARBA" id="ARBA00022729"/>
    </source>
</evidence>
<keyword evidence="8" id="KW-1185">Reference proteome</keyword>
<protein>
    <recommendedName>
        <fullName evidence="6">Lipocalin/cytosolic fatty-acid binding domain-containing protein</fullName>
    </recommendedName>
</protein>
<organism evidence="7 8">
    <name type="scientific">Loxodonta africana</name>
    <name type="common">African elephant</name>
    <dbReference type="NCBI Taxonomy" id="9785"/>
    <lineage>
        <taxon>Eukaryota</taxon>
        <taxon>Metazoa</taxon>
        <taxon>Chordata</taxon>
        <taxon>Craniata</taxon>
        <taxon>Vertebrata</taxon>
        <taxon>Euteleostomi</taxon>
        <taxon>Mammalia</taxon>
        <taxon>Eutheria</taxon>
        <taxon>Afrotheria</taxon>
        <taxon>Proboscidea</taxon>
        <taxon>Elephantidae</taxon>
        <taxon>Loxodonta</taxon>
    </lineage>
</organism>
<evidence type="ECO:0000256" key="5">
    <source>
        <dbReference type="SAM" id="MobiDB-lite"/>
    </source>
</evidence>